<keyword evidence="2" id="KW-0963">Cytoplasm</keyword>
<dbReference type="Pfam" id="PF09243">
    <property type="entry name" value="Rsm22"/>
    <property type="match status" value="1"/>
</dbReference>
<keyword evidence="3" id="KW-0698">rRNA processing</keyword>
<keyword evidence="5" id="KW-0479">Metal-binding</keyword>
<sequence length="136" mass="15134">MEEEKDAFYVVRKGDVIDIYKTLHDFQAQVGFSVRRRLPGFSPAKVLDFGADNGSAFWALREVWPGSLEKVNIMEPSQSMQRAGQSLIQAEYCLPLVRVGGLFVAAKGHDPQEEVRNAERAVQLMGASLLQLCSGY</sequence>
<evidence type="ECO:0000256" key="9">
    <source>
        <dbReference type="ARBA" id="ARBA00023128"/>
    </source>
</evidence>
<dbReference type="GO" id="GO:0051536">
    <property type="term" value="F:iron-sulfur cluster binding"/>
    <property type="evidence" value="ECO:0007669"/>
    <property type="project" value="UniProtKB-KW"/>
</dbReference>
<evidence type="ECO:0000256" key="4">
    <source>
        <dbReference type="ARBA" id="ARBA00022679"/>
    </source>
</evidence>
<evidence type="ECO:0000256" key="6">
    <source>
        <dbReference type="ARBA" id="ARBA00022946"/>
    </source>
</evidence>
<proteinExistence type="predicted"/>
<dbReference type="PANTHER" id="PTHR31760:SF0">
    <property type="entry name" value="S-ADENOSYL-L-METHIONINE-DEPENDENT METHYLTRANSFERASES SUPERFAMILY PROTEIN"/>
    <property type="match status" value="1"/>
</dbReference>
<evidence type="ECO:0000256" key="1">
    <source>
        <dbReference type="ARBA" id="ARBA00004173"/>
    </source>
</evidence>
<evidence type="ECO:0000256" key="5">
    <source>
        <dbReference type="ARBA" id="ARBA00022723"/>
    </source>
</evidence>
<evidence type="ECO:0000313" key="12">
    <source>
        <dbReference type="Proteomes" id="UP001281410"/>
    </source>
</evidence>
<dbReference type="GO" id="GO:0006412">
    <property type="term" value="P:translation"/>
    <property type="evidence" value="ECO:0007669"/>
    <property type="project" value="InterPro"/>
</dbReference>
<dbReference type="PANTHER" id="PTHR31760">
    <property type="entry name" value="S-ADENOSYL-L-METHIONINE-DEPENDENT METHYLTRANSFERASES SUPERFAMILY PROTEIN"/>
    <property type="match status" value="1"/>
</dbReference>
<protein>
    <submittedName>
        <fullName evidence="11">Uncharacterized protein</fullName>
    </submittedName>
</protein>
<evidence type="ECO:0000313" key="11">
    <source>
        <dbReference type="EMBL" id="KAK3198560.1"/>
    </source>
</evidence>
<keyword evidence="6" id="KW-0809">Transit peptide</keyword>
<keyword evidence="8" id="KW-0411">Iron-sulfur</keyword>
<dbReference type="GO" id="GO:0005739">
    <property type="term" value="C:mitochondrion"/>
    <property type="evidence" value="ECO:0007669"/>
    <property type="project" value="UniProtKB-SubCell"/>
</dbReference>
<evidence type="ECO:0000256" key="8">
    <source>
        <dbReference type="ARBA" id="ARBA00023014"/>
    </source>
</evidence>
<name>A0AAE0A148_9ROSI</name>
<evidence type="ECO:0000256" key="2">
    <source>
        <dbReference type="ARBA" id="ARBA00022490"/>
    </source>
</evidence>
<keyword evidence="7" id="KW-0408">Iron</keyword>
<dbReference type="GO" id="GO:0005829">
    <property type="term" value="C:cytosol"/>
    <property type="evidence" value="ECO:0007669"/>
    <property type="project" value="TreeGrafter"/>
</dbReference>
<dbReference type="InterPro" id="IPR003682">
    <property type="entry name" value="rRNA_ssu_MeTfrase_G"/>
</dbReference>
<accession>A0AAE0A148</accession>
<evidence type="ECO:0000256" key="7">
    <source>
        <dbReference type="ARBA" id="ARBA00023004"/>
    </source>
</evidence>
<comment type="caution">
    <text evidence="11">The sequence shown here is derived from an EMBL/GenBank/DDBJ whole genome shotgun (WGS) entry which is preliminary data.</text>
</comment>
<dbReference type="Gene3D" id="3.40.50.150">
    <property type="entry name" value="Vaccinia Virus protein VP39"/>
    <property type="match status" value="1"/>
</dbReference>
<gene>
    <name evidence="11" type="ORF">Dsin_021975</name>
</gene>
<dbReference type="EMBL" id="JANJYJ010000007">
    <property type="protein sequence ID" value="KAK3198560.1"/>
    <property type="molecule type" value="Genomic_DNA"/>
</dbReference>
<evidence type="ECO:0000256" key="3">
    <source>
        <dbReference type="ARBA" id="ARBA00022552"/>
    </source>
</evidence>
<keyword evidence="12" id="KW-1185">Reference proteome</keyword>
<dbReference type="InterPro" id="IPR029063">
    <property type="entry name" value="SAM-dependent_MTases_sf"/>
</dbReference>
<reference evidence="11" key="1">
    <citation type="journal article" date="2023" name="Plant J.">
        <title>Genome sequences and population genomics provide insights into the demographic history, inbreeding, and mutation load of two 'living fossil' tree species of Dipteronia.</title>
        <authorList>
            <person name="Feng Y."/>
            <person name="Comes H.P."/>
            <person name="Chen J."/>
            <person name="Zhu S."/>
            <person name="Lu R."/>
            <person name="Zhang X."/>
            <person name="Li P."/>
            <person name="Qiu J."/>
            <person name="Olsen K.M."/>
            <person name="Qiu Y."/>
        </authorList>
    </citation>
    <scope>NUCLEOTIDE SEQUENCE</scope>
    <source>
        <strain evidence="11">NBL</strain>
    </source>
</reference>
<evidence type="ECO:0000256" key="10">
    <source>
        <dbReference type="ARBA" id="ARBA00045681"/>
    </source>
</evidence>
<keyword evidence="4" id="KW-0808">Transferase</keyword>
<dbReference type="Proteomes" id="UP001281410">
    <property type="component" value="Unassembled WGS sequence"/>
</dbReference>
<comment type="function">
    <text evidence="10">Mitochondrial ribosome (mitoribosome) assembly factor. Binds at the interface of the head and body domains of the mitochondrial small ribosomal subunit (mt-SSU), occluding the mRNA channel and preventing compaction of the head domain towards the body. Probable inactive methyltransferase: retains the characteristic folding and ability to bind S-adenosyl-L-methionine, but it probably lost its methyltransferase activity.</text>
</comment>
<dbReference type="AlphaFoldDB" id="A0AAE0A148"/>
<dbReference type="InterPro" id="IPR015324">
    <property type="entry name" value="Ribosomal_Rsm22-like"/>
</dbReference>
<organism evidence="11 12">
    <name type="scientific">Dipteronia sinensis</name>
    <dbReference type="NCBI Taxonomy" id="43782"/>
    <lineage>
        <taxon>Eukaryota</taxon>
        <taxon>Viridiplantae</taxon>
        <taxon>Streptophyta</taxon>
        <taxon>Embryophyta</taxon>
        <taxon>Tracheophyta</taxon>
        <taxon>Spermatophyta</taxon>
        <taxon>Magnoliopsida</taxon>
        <taxon>eudicotyledons</taxon>
        <taxon>Gunneridae</taxon>
        <taxon>Pentapetalae</taxon>
        <taxon>rosids</taxon>
        <taxon>malvids</taxon>
        <taxon>Sapindales</taxon>
        <taxon>Sapindaceae</taxon>
        <taxon>Hippocastanoideae</taxon>
        <taxon>Acereae</taxon>
        <taxon>Dipteronia</taxon>
    </lineage>
</organism>
<dbReference type="GO" id="GO:0070043">
    <property type="term" value="F:rRNA (guanine-N7-)-methyltransferase activity"/>
    <property type="evidence" value="ECO:0007669"/>
    <property type="project" value="TreeGrafter"/>
</dbReference>
<comment type="subcellular location">
    <subcellularLocation>
        <location evidence="1">Mitochondrion</location>
    </subcellularLocation>
</comment>
<keyword evidence="9" id="KW-0496">Mitochondrion</keyword>
<dbReference type="GO" id="GO:0046872">
    <property type="term" value="F:metal ion binding"/>
    <property type="evidence" value="ECO:0007669"/>
    <property type="project" value="UniProtKB-KW"/>
</dbReference>